<feature type="compositionally biased region" description="Basic residues" evidence="1">
    <location>
        <begin position="246"/>
        <end position="261"/>
    </location>
</feature>
<protein>
    <submittedName>
        <fullName evidence="2">Uncharacterized protein</fullName>
    </submittedName>
</protein>
<evidence type="ECO:0000313" key="3">
    <source>
        <dbReference type="Proteomes" id="UP000027265"/>
    </source>
</evidence>
<gene>
    <name evidence="2" type="ORF">JAAARDRAFT_36783</name>
</gene>
<evidence type="ECO:0000256" key="1">
    <source>
        <dbReference type="SAM" id="MobiDB-lite"/>
    </source>
</evidence>
<name>A0A067PMI4_9AGAM</name>
<feature type="region of interest" description="Disordered" evidence="1">
    <location>
        <begin position="133"/>
        <end position="261"/>
    </location>
</feature>
<dbReference type="STRING" id="933084.A0A067PMI4"/>
<proteinExistence type="predicted"/>
<feature type="compositionally biased region" description="Low complexity" evidence="1">
    <location>
        <begin position="212"/>
        <end position="228"/>
    </location>
</feature>
<evidence type="ECO:0000313" key="2">
    <source>
        <dbReference type="EMBL" id="KDQ55989.1"/>
    </source>
</evidence>
<reference evidence="3" key="1">
    <citation type="journal article" date="2014" name="Proc. Natl. Acad. Sci. U.S.A.">
        <title>Extensive sampling of basidiomycete genomes demonstrates inadequacy of the white-rot/brown-rot paradigm for wood decay fungi.</title>
        <authorList>
            <person name="Riley R."/>
            <person name="Salamov A.A."/>
            <person name="Brown D.W."/>
            <person name="Nagy L.G."/>
            <person name="Floudas D."/>
            <person name="Held B.W."/>
            <person name="Levasseur A."/>
            <person name="Lombard V."/>
            <person name="Morin E."/>
            <person name="Otillar R."/>
            <person name="Lindquist E.A."/>
            <person name="Sun H."/>
            <person name="LaButti K.M."/>
            <person name="Schmutz J."/>
            <person name="Jabbour D."/>
            <person name="Luo H."/>
            <person name="Baker S.E."/>
            <person name="Pisabarro A.G."/>
            <person name="Walton J.D."/>
            <person name="Blanchette R.A."/>
            <person name="Henrissat B."/>
            <person name="Martin F."/>
            <person name="Cullen D."/>
            <person name="Hibbett D.S."/>
            <person name="Grigoriev I.V."/>
        </authorList>
    </citation>
    <scope>NUCLEOTIDE SEQUENCE [LARGE SCALE GENOMIC DNA]</scope>
    <source>
        <strain evidence="3">MUCL 33604</strain>
    </source>
</reference>
<dbReference type="HOGENOM" id="CLU_086406_0_0_1"/>
<dbReference type="OrthoDB" id="3253810at2759"/>
<sequence length="261" mass="28292">MSSYQLRPASVTTGSSSSISPSPPMRSPPSTGKSSSTMPSPPSSMSSRPRRPLSPSSLRDVDLSSNANLGPRIYPPPPTGHDLMAMFPPPPPPNFMESTSGYFQRQERAYFAQKGKEIVRVQVELDVQDSEMVDVQGRGKYPTVSHQPPRGWPAGQSPHPQSSIAPGPYAHQQPSAASIPRVAPRGAPIPIQPTSPYSHMSQPPHALPPPSSHSNSSRSSNDSPPKSESQSDDPDESWRRPIPHAERRRAGKHTKRVIVKT</sequence>
<dbReference type="InParanoid" id="A0A067PMI4"/>
<feature type="compositionally biased region" description="Basic and acidic residues" evidence="1">
    <location>
        <begin position="236"/>
        <end position="245"/>
    </location>
</feature>
<feature type="region of interest" description="Disordered" evidence="1">
    <location>
        <begin position="1"/>
        <end position="99"/>
    </location>
</feature>
<organism evidence="2 3">
    <name type="scientific">Jaapia argillacea MUCL 33604</name>
    <dbReference type="NCBI Taxonomy" id="933084"/>
    <lineage>
        <taxon>Eukaryota</taxon>
        <taxon>Fungi</taxon>
        <taxon>Dikarya</taxon>
        <taxon>Basidiomycota</taxon>
        <taxon>Agaricomycotina</taxon>
        <taxon>Agaricomycetes</taxon>
        <taxon>Agaricomycetidae</taxon>
        <taxon>Jaapiales</taxon>
        <taxon>Jaapiaceae</taxon>
        <taxon>Jaapia</taxon>
    </lineage>
</organism>
<dbReference type="Proteomes" id="UP000027265">
    <property type="component" value="Unassembled WGS sequence"/>
</dbReference>
<keyword evidence="3" id="KW-1185">Reference proteome</keyword>
<dbReference type="AlphaFoldDB" id="A0A067PMI4"/>
<dbReference type="EMBL" id="KL197723">
    <property type="protein sequence ID" value="KDQ55989.1"/>
    <property type="molecule type" value="Genomic_DNA"/>
</dbReference>
<accession>A0A067PMI4</accession>
<feature type="compositionally biased region" description="Low complexity" evidence="1">
    <location>
        <begin position="8"/>
        <end position="20"/>
    </location>
</feature>
<feature type="compositionally biased region" description="Low complexity" evidence="1">
    <location>
        <begin position="28"/>
        <end position="58"/>
    </location>
</feature>